<evidence type="ECO:0000259" key="2">
    <source>
        <dbReference type="Pfam" id="PF08158"/>
    </source>
</evidence>
<dbReference type="Proteomes" id="UP001642409">
    <property type="component" value="Unassembled WGS sequence"/>
</dbReference>
<gene>
    <name evidence="5" type="ORF">HINF_LOCUS54035</name>
    <name evidence="4" type="ORF">HINF_LOCUS8037</name>
</gene>
<dbReference type="SUPFAM" id="SSF48371">
    <property type="entry name" value="ARM repeat"/>
    <property type="match status" value="1"/>
</dbReference>
<dbReference type="InterPro" id="IPR048292">
    <property type="entry name" value="SDA1_C"/>
</dbReference>
<dbReference type="GO" id="GO:0005730">
    <property type="term" value="C:nucleolus"/>
    <property type="evidence" value="ECO:0007669"/>
    <property type="project" value="UniProtKB-SubCell"/>
</dbReference>
<keyword evidence="6" id="KW-1185">Reference proteome</keyword>
<evidence type="ECO:0000313" key="4">
    <source>
        <dbReference type="EMBL" id="CAI9920392.1"/>
    </source>
</evidence>
<keyword evidence="1" id="KW-0813">Transport</keyword>
<dbReference type="PANTHER" id="PTHR12730">
    <property type="entry name" value="HSDA/SDA1-RELATED"/>
    <property type="match status" value="1"/>
</dbReference>
<organism evidence="4">
    <name type="scientific">Hexamita inflata</name>
    <dbReference type="NCBI Taxonomy" id="28002"/>
    <lineage>
        <taxon>Eukaryota</taxon>
        <taxon>Metamonada</taxon>
        <taxon>Diplomonadida</taxon>
        <taxon>Hexamitidae</taxon>
        <taxon>Hexamitinae</taxon>
        <taxon>Hexamita</taxon>
    </lineage>
</organism>
<keyword evidence="1" id="KW-0653">Protein transport</keyword>
<dbReference type="InterPro" id="IPR012977">
    <property type="entry name" value="SDA1_N"/>
</dbReference>
<proteinExistence type="inferred from homology"/>
<dbReference type="InterPro" id="IPR016024">
    <property type="entry name" value="ARM-type_fold"/>
</dbReference>
<feature type="domain" description="SDA1 C-terminal" evidence="3">
    <location>
        <begin position="750"/>
        <end position="797"/>
    </location>
</feature>
<name>A0AA86NI40_9EUKA</name>
<evidence type="ECO:0000313" key="6">
    <source>
        <dbReference type="Proteomes" id="UP001642409"/>
    </source>
</evidence>
<evidence type="ECO:0000256" key="1">
    <source>
        <dbReference type="RuleBase" id="RU365057"/>
    </source>
</evidence>
<dbReference type="AlphaFoldDB" id="A0AA86NI40"/>
<dbReference type="EMBL" id="CAXDID020000278">
    <property type="protein sequence ID" value="CAL6069556.1"/>
    <property type="molecule type" value="Genomic_DNA"/>
</dbReference>
<reference evidence="5 6" key="2">
    <citation type="submission" date="2024-07" db="EMBL/GenBank/DDBJ databases">
        <authorList>
            <person name="Akdeniz Z."/>
        </authorList>
    </citation>
    <scope>NUCLEOTIDE SEQUENCE [LARGE SCALE GENOMIC DNA]</scope>
</reference>
<comment type="caution">
    <text evidence="4">The sequence shown here is derived from an EMBL/GenBank/DDBJ whole genome shotgun (WGS) entry which is preliminary data.</text>
</comment>
<keyword evidence="1" id="KW-0539">Nucleus</keyword>
<accession>A0AA86NI40</accession>
<dbReference type="InterPro" id="IPR027312">
    <property type="entry name" value="Sda1"/>
</dbReference>
<protein>
    <recommendedName>
        <fullName evidence="1">Protein SDA1</fullName>
    </recommendedName>
</protein>
<keyword evidence="1" id="KW-0690">Ribosome biogenesis</keyword>
<dbReference type="GO" id="GO:0015031">
    <property type="term" value="P:protein transport"/>
    <property type="evidence" value="ECO:0007669"/>
    <property type="project" value="UniProtKB-KW"/>
</dbReference>
<sequence length="804" mass="93892">MPDLLKLQYQAKNEPESYKLDVLSQYKVFEARIELFKMAPQQRDQEFIELINFIAHMSKLYPELKQVPDIIFNLLIDQAPSINAEFRMDLYKAIQMLVNQTLIPINQHTVTKFFSLLALHDKPLRAAVTALLLKHIPRNLNDSQILNPFQTYIQSQNCSTPLQAKLLDILHQLYYDNHLKSENQFKRVVNIFADQLIKSPDKRIVTSCLNFLLNEDVNDDDEDQGNEINLFGDDPLIADDLNKLYAELKTATQAFKIDENRRRKEVERLQAKIRKIKFQKSTKINVQLNTLDYLRSPSTLADQLIGKFLNKSCQMYLRMRIFELLARIIDLYQLLTPALFPHYAKYMRPKQDDVSELMENLIKSVNINQQPDEIKQVINQIVLNFVHSGSTDDEMVLGINCITEICKRAPHVLLEDEDGLSVLNELMSYSTNKSVLHSHDAGKSAKTSAATRKGVVMASRALINFYRKVAPGYINKKYLDRDSSMMLQNLKKLDQDTKFINFDDNNKPITRIPNIEILEHDNEEEEEEFEEEEVGMTKNQQQKMLKYKKHYYKVLQGIKKSGRLLSITEIEEIQMYCGFKVNERGEKVEEDSEDEYTEYYEESESSGAQIDANDSFADAEVVVTEVKSDFVKRDVRQTIDPKKLIQEIRSNKINKAEDKLKNYIEEVQEDEKPDEQLDPNIPIEQQRFLTQDEVMRLKEKRRIKDKSIDLNKYRKAPKMTIEEKRAHTLNSKDISGHKSNYWSRKDITKCSRSNKEKQSDKAMAMIVHSDSVKRKASRSRREKEMIRRTHAYNMKRGISKKAKM</sequence>
<comment type="similarity">
    <text evidence="1">Belongs to the SDA1 family.</text>
</comment>
<dbReference type="GO" id="GO:0042273">
    <property type="term" value="P:ribosomal large subunit biogenesis"/>
    <property type="evidence" value="ECO:0007669"/>
    <property type="project" value="UniProtKB-UniRule"/>
</dbReference>
<comment type="function">
    <text evidence="1">Required for 60S pre-ribosomal subunits export to the cytoplasm.</text>
</comment>
<dbReference type="EMBL" id="CATOUU010000199">
    <property type="protein sequence ID" value="CAI9920392.1"/>
    <property type="molecule type" value="Genomic_DNA"/>
</dbReference>
<dbReference type="Pfam" id="PF08158">
    <property type="entry name" value="SDA1_HEAT"/>
    <property type="match status" value="1"/>
</dbReference>
<evidence type="ECO:0000313" key="5">
    <source>
        <dbReference type="EMBL" id="CAL6069556.1"/>
    </source>
</evidence>
<dbReference type="GO" id="GO:0000055">
    <property type="term" value="P:ribosomal large subunit export from nucleus"/>
    <property type="evidence" value="ECO:0007669"/>
    <property type="project" value="UniProtKB-UniRule"/>
</dbReference>
<dbReference type="PANTHER" id="PTHR12730:SF0">
    <property type="entry name" value="PROTEIN SDA1 HOMOLOG"/>
    <property type="match status" value="1"/>
</dbReference>
<evidence type="ECO:0000259" key="3">
    <source>
        <dbReference type="Pfam" id="PF21638"/>
    </source>
</evidence>
<comment type="subcellular location">
    <subcellularLocation>
        <location evidence="1">Nucleus</location>
        <location evidence="1">Nucleolus</location>
    </subcellularLocation>
</comment>
<feature type="domain" description="SDA1 N-terminal" evidence="2">
    <location>
        <begin position="53"/>
        <end position="433"/>
    </location>
</feature>
<reference evidence="4" key="1">
    <citation type="submission" date="2023-06" db="EMBL/GenBank/DDBJ databases">
        <authorList>
            <person name="Kurt Z."/>
        </authorList>
    </citation>
    <scope>NUCLEOTIDE SEQUENCE</scope>
</reference>
<dbReference type="Pfam" id="PF21638">
    <property type="entry name" value="SDA1_C"/>
    <property type="match status" value="1"/>
</dbReference>